<dbReference type="PANTHER" id="PTHR23092:SF15">
    <property type="entry name" value="INACTIVE NON-CANONICAL POLY(A) RNA POLYMERASE PROTEIN TRF4-2-RELATED"/>
    <property type="match status" value="1"/>
</dbReference>
<comment type="cofactor">
    <cofactor evidence="1">
        <name>Mn(2+)</name>
        <dbReference type="ChEBI" id="CHEBI:29035"/>
    </cofactor>
</comment>
<dbReference type="InterPro" id="IPR043519">
    <property type="entry name" value="NT_sf"/>
</dbReference>
<dbReference type="GO" id="GO:0043634">
    <property type="term" value="P:polyadenylation-dependent ncRNA catabolic process"/>
    <property type="evidence" value="ECO:0007669"/>
    <property type="project" value="TreeGrafter"/>
</dbReference>
<feature type="compositionally biased region" description="Basic residues" evidence="7">
    <location>
        <begin position="534"/>
        <end position="543"/>
    </location>
</feature>
<evidence type="ECO:0000313" key="10">
    <source>
        <dbReference type="EMBL" id="RAL38144.1"/>
    </source>
</evidence>
<feature type="compositionally biased region" description="Basic and acidic residues" evidence="7">
    <location>
        <begin position="522"/>
        <end position="533"/>
    </location>
</feature>
<dbReference type="Gene3D" id="3.30.460.10">
    <property type="entry name" value="Beta Polymerase, domain 2"/>
    <property type="match status" value="1"/>
</dbReference>
<feature type="domain" description="Poly(A) RNA polymerase mitochondrial-like central palm" evidence="9">
    <location>
        <begin position="121"/>
        <end position="244"/>
    </location>
</feature>
<evidence type="ECO:0000256" key="7">
    <source>
        <dbReference type="SAM" id="MobiDB-lite"/>
    </source>
</evidence>
<dbReference type="SUPFAM" id="SSF81301">
    <property type="entry name" value="Nucleotidyltransferase"/>
    <property type="match status" value="1"/>
</dbReference>
<comment type="similarity">
    <text evidence="2">Belongs to the DNA polymerase type-B-like family.</text>
</comment>
<organism evidence="10 11">
    <name type="scientific">Cuscuta australis</name>
    <dbReference type="NCBI Taxonomy" id="267555"/>
    <lineage>
        <taxon>Eukaryota</taxon>
        <taxon>Viridiplantae</taxon>
        <taxon>Streptophyta</taxon>
        <taxon>Embryophyta</taxon>
        <taxon>Tracheophyta</taxon>
        <taxon>Spermatophyta</taxon>
        <taxon>Magnoliopsida</taxon>
        <taxon>eudicotyledons</taxon>
        <taxon>Gunneridae</taxon>
        <taxon>Pentapetalae</taxon>
        <taxon>asterids</taxon>
        <taxon>lamiids</taxon>
        <taxon>Solanales</taxon>
        <taxon>Convolvulaceae</taxon>
        <taxon>Cuscuteae</taxon>
        <taxon>Cuscuta</taxon>
        <taxon>Cuscuta subgen. Grammica</taxon>
        <taxon>Cuscuta sect. Cleistogrammica</taxon>
    </lineage>
</organism>
<keyword evidence="11" id="KW-1185">Reference proteome</keyword>
<sequence length="586" mass="64581">MEEAQEVNAVLYETLSPLLGGGSTEDSPPPSPSRGSVKLDPYTVFRNEISLTSTVCPLPETAVQDYFSLDAGEDVGEVQRNLLSAPSPAPPVQVPVKEPARTIEGSWFRANCRFRSPMLQLHKEIIDFCDFLSPSQEEQEARNAAVERVFDVIKYIWPESKPEVFGSFRTGLYLPSSDIDVVIMGSNIRSPQIGLHALSKALSQKKIAKKIQVIAKARVPIIKFIEKKSGISFDLSFDLQNGPKAAEFIVDAVSKWPPLRPLCLILKIFLQQRELNEVYTGGIGSYGLLVMLIAMLRNHRDYQASKELNLGVLLVAFFDLYGRKLNTSSVGLTCNGDGTFFRKSTKGFSIEGRSNLISIEDPQAPENDVGKSSFNYFQVKSAFAMAFSTLTNERAVLKSGPSRSILGMIIRPDDVLLERKGGSGGGGLFPGVGPPLSQEKYSDQRNGMHYNWHIHFGEEEEELLPRGNGNGMAKEDGLSSGKKRKKSKEKHSSKKKVKDDGETGSGGRSKNDKSPKKRHRKGGGDEDGKDNNTPKKRYNRKHGGGTGAGRGGGRGSVPWHSSLYTKMCIKLHDRGKNDRETIFKEN</sequence>
<feature type="compositionally biased region" description="Basic residues" evidence="7">
    <location>
        <begin position="481"/>
        <end position="496"/>
    </location>
</feature>
<dbReference type="EMBL" id="NQVE01000215">
    <property type="protein sequence ID" value="RAL38144.1"/>
    <property type="molecule type" value="Genomic_DNA"/>
</dbReference>
<dbReference type="GO" id="GO:0031123">
    <property type="term" value="P:RNA 3'-end processing"/>
    <property type="evidence" value="ECO:0007669"/>
    <property type="project" value="TreeGrafter"/>
</dbReference>
<dbReference type="GO" id="GO:0005730">
    <property type="term" value="C:nucleolus"/>
    <property type="evidence" value="ECO:0007669"/>
    <property type="project" value="TreeGrafter"/>
</dbReference>
<dbReference type="InterPro" id="IPR002058">
    <property type="entry name" value="PAP_assoc"/>
</dbReference>
<evidence type="ECO:0000256" key="3">
    <source>
        <dbReference type="ARBA" id="ARBA00012388"/>
    </source>
</evidence>
<evidence type="ECO:0000313" key="11">
    <source>
        <dbReference type="Proteomes" id="UP000249390"/>
    </source>
</evidence>
<dbReference type="AlphaFoldDB" id="A0A328CY05"/>
<evidence type="ECO:0000259" key="9">
    <source>
        <dbReference type="Pfam" id="PF22600"/>
    </source>
</evidence>
<dbReference type="GO" id="GO:0003729">
    <property type="term" value="F:mRNA binding"/>
    <property type="evidence" value="ECO:0007669"/>
    <property type="project" value="TreeGrafter"/>
</dbReference>
<feature type="compositionally biased region" description="Gly residues" evidence="7">
    <location>
        <begin position="544"/>
        <end position="555"/>
    </location>
</feature>
<dbReference type="EC" id="2.7.7.19" evidence="3"/>
<dbReference type="GO" id="GO:0046872">
    <property type="term" value="F:metal ion binding"/>
    <property type="evidence" value="ECO:0007669"/>
    <property type="project" value="UniProtKB-KW"/>
</dbReference>
<dbReference type="Pfam" id="PF22600">
    <property type="entry name" value="MTPAP-like_central"/>
    <property type="match status" value="1"/>
</dbReference>
<feature type="region of interest" description="Disordered" evidence="7">
    <location>
        <begin position="463"/>
        <end position="560"/>
    </location>
</feature>
<keyword evidence="6" id="KW-0460">Magnesium</keyword>
<evidence type="ECO:0000256" key="5">
    <source>
        <dbReference type="ARBA" id="ARBA00022723"/>
    </source>
</evidence>
<reference evidence="10 11" key="1">
    <citation type="submission" date="2018-06" db="EMBL/GenBank/DDBJ databases">
        <title>The Genome of Cuscuta australis (Dodder) Provides Insight into the Evolution of Plant Parasitism.</title>
        <authorList>
            <person name="Liu H."/>
        </authorList>
    </citation>
    <scope>NUCLEOTIDE SEQUENCE [LARGE SCALE GENOMIC DNA]</scope>
    <source>
        <strain evidence="11">cv. Yunnan</strain>
        <tissue evidence="10">Vines</tissue>
    </source>
</reference>
<proteinExistence type="inferred from homology"/>
<dbReference type="SUPFAM" id="SSF81631">
    <property type="entry name" value="PAP/OAS1 substrate-binding domain"/>
    <property type="match status" value="1"/>
</dbReference>
<accession>A0A328CY05</accession>
<dbReference type="Gene3D" id="1.10.1410.10">
    <property type="match status" value="1"/>
</dbReference>
<dbReference type="CDD" id="cd05402">
    <property type="entry name" value="NT_PAP_TUTase"/>
    <property type="match status" value="1"/>
</dbReference>
<evidence type="ECO:0000256" key="4">
    <source>
        <dbReference type="ARBA" id="ARBA00022679"/>
    </source>
</evidence>
<dbReference type="FunFam" id="3.30.460.10:FF:000006">
    <property type="entry name" value="non-canonical poly(A) RNA polymerase PAPD5"/>
    <property type="match status" value="1"/>
</dbReference>
<dbReference type="PANTHER" id="PTHR23092">
    <property type="entry name" value="POLY(A) RNA POLYMERASE"/>
    <property type="match status" value="1"/>
</dbReference>
<dbReference type="Pfam" id="PF03828">
    <property type="entry name" value="PAP_assoc"/>
    <property type="match status" value="1"/>
</dbReference>
<gene>
    <name evidence="10" type="ORF">DM860_000838</name>
</gene>
<dbReference type="InterPro" id="IPR054708">
    <property type="entry name" value="MTPAP-like_central"/>
</dbReference>
<name>A0A328CY05_9ASTE</name>
<feature type="domain" description="PAP-associated" evidence="8">
    <location>
        <begin position="309"/>
        <end position="367"/>
    </location>
</feature>
<dbReference type="Proteomes" id="UP000249390">
    <property type="component" value="Unassembled WGS sequence"/>
</dbReference>
<dbReference type="GO" id="GO:1990817">
    <property type="term" value="F:poly(A) RNA polymerase activity"/>
    <property type="evidence" value="ECO:0007669"/>
    <property type="project" value="UniProtKB-EC"/>
</dbReference>
<evidence type="ECO:0000256" key="1">
    <source>
        <dbReference type="ARBA" id="ARBA00001936"/>
    </source>
</evidence>
<evidence type="ECO:0000256" key="2">
    <source>
        <dbReference type="ARBA" id="ARBA00008593"/>
    </source>
</evidence>
<dbReference type="InterPro" id="IPR045862">
    <property type="entry name" value="Trf4-like"/>
</dbReference>
<keyword evidence="4" id="KW-0808">Transferase</keyword>
<dbReference type="GO" id="GO:0031499">
    <property type="term" value="C:TRAMP complex"/>
    <property type="evidence" value="ECO:0007669"/>
    <property type="project" value="TreeGrafter"/>
</dbReference>
<keyword evidence="5" id="KW-0479">Metal-binding</keyword>
<evidence type="ECO:0000259" key="8">
    <source>
        <dbReference type="Pfam" id="PF03828"/>
    </source>
</evidence>
<evidence type="ECO:0000256" key="6">
    <source>
        <dbReference type="ARBA" id="ARBA00022842"/>
    </source>
</evidence>
<comment type="caution">
    <text evidence="10">The sequence shown here is derived from an EMBL/GenBank/DDBJ whole genome shotgun (WGS) entry which is preliminary data.</text>
</comment>
<protein>
    <recommendedName>
        <fullName evidence="3">polynucleotide adenylyltransferase</fullName>
        <ecNumber evidence="3">2.7.7.19</ecNumber>
    </recommendedName>
</protein>
<feature type="region of interest" description="Disordered" evidence="7">
    <location>
        <begin position="15"/>
        <end position="39"/>
    </location>
</feature>